<reference evidence="2" key="1">
    <citation type="journal article" date="2019" name="Int. J. Syst. Evol. Microbiol.">
        <title>The Global Catalogue of Microorganisms (GCM) 10K type strain sequencing project: providing services to taxonomists for standard genome sequencing and annotation.</title>
        <authorList>
            <consortium name="The Broad Institute Genomics Platform"/>
            <consortium name="The Broad Institute Genome Sequencing Center for Infectious Disease"/>
            <person name="Wu L."/>
            <person name="Ma J."/>
        </authorList>
    </citation>
    <scope>NUCLEOTIDE SEQUENCE [LARGE SCALE GENOMIC DNA]</scope>
    <source>
        <strain evidence="2">KCTC 42866</strain>
    </source>
</reference>
<gene>
    <name evidence="1" type="ORF">ACFSR6_03365</name>
</gene>
<protein>
    <submittedName>
        <fullName evidence="1">Uncharacterized protein</fullName>
    </submittedName>
</protein>
<dbReference type="RefSeq" id="WP_379074915.1">
    <property type="nucleotide sequence ID" value="NZ_JBHULL010000003.1"/>
</dbReference>
<keyword evidence="2" id="KW-1185">Reference proteome</keyword>
<comment type="caution">
    <text evidence="1">The sequence shown here is derived from an EMBL/GenBank/DDBJ whole genome shotgun (WGS) entry which is preliminary data.</text>
</comment>
<evidence type="ECO:0000313" key="2">
    <source>
        <dbReference type="Proteomes" id="UP001597461"/>
    </source>
</evidence>
<name>A0ABW5MH18_9SPHI</name>
<accession>A0ABW5MH18</accession>
<sequence length="103" mass="12135">MRAAFAALTLMGCHFPAEKTFIQEKQVVRDNIKAVFSQEKRRQREEIQVDPYSGGLDYDPYTFDTSSMSPKEYGLSIYHGNMRKRSNRLRFSHNAKLKRRCRK</sequence>
<dbReference type="EMBL" id="JBHULL010000003">
    <property type="protein sequence ID" value="MFD2581513.1"/>
    <property type="molecule type" value="Genomic_DNA"/>
</dbReference>
<proteinExistence type="predicted"/>
<organism evidence="1 2">
    <name type="scientific">Pedobacter vanadiisoli</name>
    <dbReference type="NCBI Taxonomy" id="1761975"/>
    <lineage>
        <taxon>Bacteria</taxon>
        <taxon>Pseudomonadati</taxon>
        <taxon>Bacteroidota</taxon>
        <taxon>Sphingobacteriia</taxon>
        <taxon>Sphingobacteriales</taxon>
        <taxon>Sphingobacteriaceae</taxon>
        <taxon>Pedobacter</taxon>
    </lineage>
</organism>
<dbReference type="Proteomes" id="UP001597461">
    <property type="component" value="Unassembled WGS sequence"/>
</dbReference>
<evidence type="ECO:0000313" key="1">
    <source>
        <dbReference type="EMBL" id="MFD2581513.1"/>
    </source>
</evidence>